<evidence type="ECO:0000256" key="2">
    <source>
        <dbReference type="ARBA" id="ARBA00005695"/>
    </source>
</evidence>
<evidence type="ECO:0000259" key="6">
    <source>
        <dbReference type="Pfam" id="PF00496"/>
    </source>
</evidence>
<dbReference type="Gene3D" id="3.10.105.10">
    <property type="entry name" value="Dipeptide-binding Protein, Domain 3"/>
    <property type="match status" value="1"/>
</dbReference>
<evidence type="ECO:0000313" key="7">
    <source>
        <dbReference type="EMBL" id="RKQ70329.1"/>
    </source>
</evidence>
<dbReference type="RefSeq" id="WP_121220048.1">
    <property type="nucleotide sequence ID" value="NZ_RBIG01000002.1"/>
</dbReference>
<dbReference type="GO" id="GO:0015833">
    <property type="term" value="P:peptide transport"/>
    <property type="evidence" value="ECO:0007669"/>
    <property type="project" value="TreeGrafter"/>
</dbReference>
<gene>
    <name evidence="7" type="ORF">BCL74_2273</name>
</gene>
<protein>
    <submittedName>
        <fullName evidence="7">Peptide/nickel transport system substrate-binding protein</fullName>
    </submittedName>
</protein>
<dbReference type="Gene3D" id="3.90.76.10">
    <property type="entry name" value="Dipeptide-binding Protein, Domain 1"/>
    <property type="match status" value="1"/>
</dbReference>
<evidence type="ECO:0000256" key="1">
    <source>
        <dbReference type="ARBA" id="ARBA00004418"/>
    </source>
</evidence>
<dbReference type="EMBL" id="RBIG01000002">
    <property type="protein sequence ID" value="RKQ70329.1"/>
    <property type="molecule type" value="Genomic_DNA"/>
</dbReference>
<dbReference type="GO" id="GO:0043190">
    <property type="term" value="C:ATP-binding cassette (ABC) transporter complex"/>
    <property type="evidence" value="ECO:0007669"/>
    <property type="project" value="InterPro"/>
</dbReference>
<organism evidence="7 8">
    <name type="scientific">Oceanibaculum indicum</name>
    <dbReference type="NCBI Taxonomy" id="526216"/>
    <lineage>
        <taxon>Bacteria</taxon>
        <taxon>Pseudomonadati</taxon>
        <taxon>Pseudomonadota</taxon>
        <taxon>Alphaproteobacteria</taxon>
        <taxon>Rhodospirillales</taxon>
        <taxon>Oceanibaculaceae</taxon>
        <taxon>Oceanibaculum</taxon>
    </lineage>
</organism>
<dbReference type="Proteomes" id="UP000277424">
    <property type="component" value="Unassembled WGS sequence"/>
</dbReference>
<dbReference type="Gene3D" id="3.40.190.10">
    <property type="entry name" value="Periplasmic binding protein-like II"/>
    <property type="match status" value="1"/>
</dbReference>
<dbReference type="GO" id="GO:1904680">
    <property type="term" value="F:peptide transmembrane transporter activity"/>
    <property type="evidence" value="ECO:0007669"/>
    <property type="project" value="TreeGrafter"/>
</dbReference>
<comment type="similarity">
    <text evidence="2">Belongs to the bacterial solute-binding protein 5 family.</text>
</comment>
<keyword evidence="4 5" id="KW-0732">Signal</keyword>
<dbReference type="GO" id="GO:0030288">
    <property type="term" value="C:outer membrane-bounded periplasmic space"/>
    <property type="evidence" value="ECO:0007669"/>
    <property type="project" value="UniProtKB-ARBA"/>
</dbReference>
<proteinExistence type="inferred from homology"/>
<evidence type="ECO:0000256" key="3">
    <source>
        <dbReference type="ARBA" id="ARBA00022448"/>
    </source>
</evidence>
<comment type="caution">
    <text evidence="7">The sequence shown here is derived from an EMBL/GenBank/DDBJ whole genome shotgun (WGS) entry which is preliminary data.</text>
</comment>
<evidence type="ECO:0000256" key="4">
    <source>
        <dbReference type="ARBA" id="ARBA00022729"/>
    </source>
</evidence>
<evidence type="ECO:0000313" key="8">
    <source>
        <dbReference type="Proteomes" id="UP000277424"/>
    </source>
</evidence>
<dbReference type="PANTHER" id="PTHR30290">
    <property type="entry name" value="PERIPLASMIC BINDING COMPONENT OF ABC TRANSPORTER"/>
    <property type="match status" value="1"/>
</dbReference>
<dbReference type="PANTHER" id="PTHR30290:SF9">
    <property type="entry name" value="OLIGOPEPTIDE-BINDING PROTEIN APPA"/>
    <property type="match status" value="1"/>
</dbReference>
<dbReference type="SUPFAM" id="SSF53850">
    <property type="entry name" value="Periplasmic binding protein-like II"/>
    <property type="match status" value="1"/>
</dbReference>
<accession>A0A420WHA9</accession>
<dbReference type="OrthoDB" id="9803988at2"/>
<comment type="subcellular location">
    <subcellularLocation>
        <location evidence="1">Periplasm</location>
    </subcellularLocation>
</comment>
<evidence type="ECO:0000256" key="5">
    <source>
        <dbReference type="SAM" id="SignalP"/>
    </source>
</evidence>
<reference evidence="7 8" key="1">
    <citation type="submission" date="2018-10" db="EMBL/GenBank/DDBJ databases">
        <title>Comparative analysis of microorganisms from saline springs in Andes Mountain Range, Colombia.</title>
        <authorList>
            <person name="Rubin E."/>
        </authorList>
    </citation>
    <scope>NUCLEOTIDE SEQUENCE [LARGE SCALE GENOMIC DNA]</scope>
    <source>
        <strain evidence="7 8">USBA 36</strain>
    </source>
</reference>
<dbReference type="InterPro" id="IPR030678">
    <property type="entry name" value="Peptide/Ni-bd"/>
</dbReference>
<dbReference type="InterPro" id="IPR039424">
    <property type="entry name" value="SBP_5"/>
</dbReference>
<dbReference type="PIRSF" id="PIRSF002741">
    <property type="entry name" value="MppA"/>
    <property type="match status" value="1"/>
</dbReference>
<feature type="domain" description="Solute-binding protein family 5" evidence="6">
    <location>
        <begin position="69"/>
        <end position="443"/>
    </location>
</feature>
<sequence>MQRRYLSTAALAAVLSAGLMAGPADAKELRWAFQTDTTSLDPMGHNVTFTFSVLGNVYEGLVRRGADLEIEPALAEKWEIVEPTRWRFHLRKGVKFHNGNDFNADDVIFSYQRINNPDSNVRDRVAGVTEVVKVDDYTVDFVTEVPNPILISQWESFFMMDKEWSEANGATVPTNTTKGIESYAGQHANGTGPFKITERTVDVRTVFVPNTEWWDKATHNLTKVTMTPITQSATRVAALLSGEIDMMYPAPLQDIDRINNNQGTSVISGPELRTIFLGMDQFRDKALGTNTDKNPFKDARVRKAVYQAIDIELIKKRIMRGLADPTSIMISPKLFALSDQVSRWPYDPEASKKLLAEAGYPDGFETRMDCPNDRYVNDAQICQAITAMLARVGIKLNMRAYPKAQFFADINRGKQDFAIYLLGWTPSSFDSHNVYYNLMSTWNEKTGQGRVNYGDFSDPRIDEITKLILTETDQAKRDKLILEGYQIVKEQAYYIPLHQQAVVWAARDTIELKQRADNQFHFRHVTVK</sequence>
<keyword evidence="3" id="KW-0813">Transport</keyword>
<dbReference type="AlphaFoldDB" id="A0A420WHA9"/>
<name>A0A420WHA9_9PROT</name>
<feature type="signal peptide" evidence="5">
    <location>
        <begin position="1"/>
        <end position="26"/>
    </location>
</feature>
<dbReference type="InterPro" id="IPR000914">
    <property type="entry name" value="SBP_5_dom"/>
</dbReference>
<dbReference type="Pfam" id="PF00496">
    <property type="entry name" value="SBP_bac_5"/>
    <property type="match status" value="1"/>
</dbReference>
<feature type="chain" id="PRO_5019048605" evidence="5">
    <location>
        <begin position="27"/>
        <end position="528"/>
    </location>
</feature>
<dbReference type="CDD" id="cd08498">
    <property type="entry name" value="PBP2_NikA_DppA_OppA_like_2"/>
    <property type="match status" value="1"/>
</dbReference>